<keyword evidence="9 12" id="KW-0408">Iron</keyword>
<proteinExistence type="inferred from homology"/>
<keyword evidence="12 13" id="KW-0106">Calcium</keyword>
<dbReference type="PROSITE" id="PS50873">
    <property type="entry name" value="PEROXIDASE_4"/>
    <property type="match status" value="1"/>
</dbReference>
<dbReference type="GO" id="GO:0005576">
    <property type="term" value="C:extracellular region"/>
    <property type="evidence" value="ECO:0007669"/>
    <property type="project" value="UniProtKB-SubCell"/>
</dbReference>
<dbReference type="GO" id="GO:0046872">
    <property type="term" value="F:metal ion binding"/>
    <property type="evidence" value="ECO:0007669"/>
    <property type="project" value="UniProtKB-UniRule"/>
</dbReference>
<feature type="binding site" evidence="12">
    <location>
        <position position="207"/>
    </location>
    <ligand>
        <name>Ca(2+)</name>
        <dbReference type="ChEBI" id="CHEBI:29108"/>
        <label>2</label>
    </ligand>
</feature>
<comment type="subcellular location">
    <subcellularLocation>
        <location evidence="13">Secreted</location>
    </subcellularLocation>
</comment>
<sequence length="291" mass="32511">MVSPTNFLPHAFLWLALVVTIFSLSPKFYDKVCPQALPTIKRVVEGCDGSLLLDSTSFETEKIVRGNFISVKGFEVVDQIKAGMDRFYGCPIVYCADILVVAARDSVVALGGPTWKVRLGRRDSIRDWKDLANSTLPSASMDLPALISNFKNQGLNKRDLVALSGGHTIGLSQYIDLAFAKERRATCPCTEGNTNLTPFDLTLARFDSAYFKNLVKQKGLLTSDQALFNGGSTDKLVETYNKNLDAFWVDFRKSMIRMGNIMPLTGKQGKIHVNYRKMNELIYRAIYRLSN</sequence>
<evidence type="ECO:0000256" key="11">
    <source>
        <dbReference type="PIRSR" id="PIRSR600823-2"/>
    </source>
</evidence>
<keyword evidence="7 12" id="KW-0479">Metal-binding</keyword>
<feature type="binding site" evidence="12">
    <location>
        <position position="50"/>
    </location>
    <ligand>
        <name>Ca(2+)</name>
        <dbReference type="ChEBI" id="CHEBI:29108"/>
        <label>1</label>
    </ligand>
</feature>
<dbReference type="Gene3D" id="1.10.420.10">
    <property type="entry name" value="Peroxidase, domain 2"/>
    <property type="match status" value="1"/>
</dbReference>
<reference evidence="15 16" key="1">
    <citation type="submission" date="2019-07" db="EMBL/GenBank/DDBJ databases">
        <title>WGS assembly of Gossypium mustelinum.</title>
        <authorList>
            <person name="Chen Z.J."/>
            <person name="Sreedasyam A."/>
            <person name="Ando A."/>
            <person name="Song Q."/>
            <person name="De L."/>
            <person name="Hulse-Kemp A."/>
            <person name="Ding M."/>
            <person name="Ye W."/>
            <person name="Kirkbride R."/>
            <person name="Jenkins J."/>
            <person name="Plott C."/>
            <person name="Lovell J."/>
            <person name="Lin Y.-M."/>
            <person name="Vaughn R."/>
            <person name="Liu B."/>
            <person name="Li W."/>
            <person name="Simpson S."/>
            <person name="Scheffler B."/>
            <person name="Saski C."/>
            <person name="Grover C."/>
            <person name="Hu G."/>
            <person name="Conover J."/>
            <person name="Carlson J."/>
            <person name="Shu S."/>
            <person name="Boston L."/>
            <person name="Williams M."/>
            <person name="Peterson D."/>
            <person name="Mcgee K."/>
            <person name="Jones D."/>
            <person name="Wendel J."/>
            <person name="Stelly D."/>
            <person name="Grimwood J."/>
            <person name="Schmutz J."/>
        </authorList>
    </citation>
    <scope>NUCLEOTIDE SEQUENCE [LARGE SCALE GENOMIC DNA]</scope>
    <source>
        <strain evidence="15">1408120.09</strain>
    </source>
</reference>
<dbReference type="InterPro" id="IPR002016">
    <property type="entry name" value="Haem_peroxidase"/>
</dbReference>
<feature type="signal peptide" evidence="13">
    <location>
        <begin position="1"/>
        <end position="23"/>
    </location>
</feature>
<evidence type="ECO:0000256" key="2">
    <source>
        <dbReference type="ARBA" id="ARBA00002322"/>
    </source>
</evidence>
<dbReference type="InterPro" id="IPR019793">
    <property type="entry name" value="Peroxidases_heam-ligand_BS"/>
</dbReference>
<feature type="binding site" evidence="12">
    <location>
        <position position="44"/>
    </location>
    <ligand>
        <name>Ca(2+)</name>
        <dbReference type="ChEBI" id="CHEBI:29108"/>
        <label>1</label>
    </ligand>
</feature>
<dbReference type="InterPro" id="IPR033905">
    <property type="entry name" value="Secretory_peroxidase"/>
</dbReference>
<dbReference type="GO" id="GO:0042744">
    <property type="term" value="P:hydrogen peroxide catabolic process"/>
    <property type="evidence" value="ECO:0007669"/>
    <property type="project" value="UniProtKB-KW"/>
</dbReference>
<keyword evidence="5 13" id="KW-0575">Peroxidase</keyword>
<keyword evidence="10" id="KW-1015">Disulfide bond</keyword>
<feature type="binding site" evidence="12">
    <location>
        <position position="200"/>
    </location>
    <ligand>
        <name>Ca(2+)</name>
        <dbReference type="ChEBI" id="CHEBI:29108"/>
        <label>2</label>
    </ligand>
</feature>
<accession>A0A5D2UC64</accession>
<dbReference type="PANTHER" id="PTHR31388:SF225">
    <property type="entry name" value="PEROXIDASE"/>
    <property type="match status" value="1"/>
</dbReference>
<dbReference type="PROSITE" id="PS00435">
    <property type="entry name" value="PEROXIDASE_1"/>
    <property type="match status" value="1"/>
</dbReference>
<evidence type="ECO:0000256" key="5">
    <source>
        <dbReference type="ARBA" id="ARBA00022559"/>
    </source>
</evidence>
<dbReference type="InterPro" id="IPR010255">
    <property type="entry name" value="Haem_peroxidase_sf"/>
</dbReference>
<dbReference type="Pfam" id="PF00141">
    <property type="entry name" value="peroxidase"/>
    <property type="match status" value="1"/>
</dbReference>
<evidence type="ECO:0000256" key="7">
    <source>
        <dbReference type="ARBA" id="ARBA00022723"/>
    </source>
</evidence>
<comment type="similarity">
    <text evidence="3">Belongs to the peroxidase family. Ascorbate peroxidase subfamily.</text>
</comment>
<evidence type="ECO:0000256" key="10">
    <source>
        <dbReference type="ARBA" id="ARBA00023157"/>
    </source>
</evidence>
<evidence type="ECO:0000313" key="16">
    <source>
        <dbReference type="Proteomes" id="UP000323597"/>
    </source>
</evidence>
<keyword evidence="13" id="KW-0964">Secreted</keyword>
<evidence type="ECO:0000256" key="13">
    <source>
        <dbReference type="RuleBase" id="RU362060"/>
    </source>
</evidence>
<dbReference type="EC" id="1.11.1.7" evidence="4 13"/>
<dbReference type="GO" id="GO:0140825">
    <property type="term" value="F:lactoperoxidase activity"/>
    <property type="evidence" value="ECO:0007669"/>
    <property type="project" value="UniProtKB-EC"/>
</dbReference>
<dbReference type="InterPro" id="IPR000823">
    <property type="entry name" value="Peroxidase_pln"/>
</dbReference>
<dbReference type="SUPFAM" id="SSF48113">
    <property type="entry name" value="Heme-dependent peroxidases"/>
    <property type="match status" value="1"/>
</dbReference>
<organism evidence="15 16">
    <name type="scientific">Gossypium mustelinum</name>
    <name type="common">Cotton</name>
    <name type="synonym">Gossypium caicoense</name>
    <dbReference type="NCBI Taxonomy" id="34275"/>
    <lineage>
        <taxon>Eukaryota</taxon>
        <taxon>Viridiplantae</taxon>
        <taxon>Streptophyta</taxon>
        <taxon>Embryophyta</taxon>
        <taxon>Tracheophyta</taxon>
        <taxon>Spermatophyta</taxon>
        <taxon>Magnoliopsida</taxon>
        <taxon>eudicotyledons</taxon>
        <taxon>Gunneridae</taxon>
        <taxon>Pentapetalae</taxon>
        <taxon>rosids</taxon>
        <taxon>malvids</taxon>
        <taxon>Malvales</taxon>
        <taxon>Malvaceae</taxon>
        <taxon>Malvoideae</taxon>
        <taxon>Gossypium</taxon>
    </lineage>
</organism>
<feature type="chain" id="PRO_5022986741" description="Peroxidase" evidence="13">
    <location>
        <begin position="24"/>
        <end position="291"/>
    </location>
</feature>
<dbReference type="PRINTS" id="PR00458">
    <property type="entry name" value="PEROXIDASE"/>
</dbReference>
<dbReference type="PANTHER" id="PTHR31388">
    <property type="entry name" value="PEROXIDASE 72-RELATED"/>
    <property type="match status" value="1"/>
</dbReference>
<keyword evidence="8 13" id="KW-0560">Oxidoreductase</keyword>
<feature type="binding site" evidence="12">
    <location>
        <position position="61"/>
    </location>
    <ligand>
        <name>Ca(2+)</name>
        <dbReference type="ChEBI" id="CHEBI:29108"/>
        <label>1</label>
    </ligand>
</feature>
<keyword evidence="13" id="KW-0732">Signal</keyword>
<dbReference type="GO" id="GO:0020037">
    <property type="term" value="F:heme binding"/>
    <property type="evidence" value="ECO:0007669"/>
    <property type="project" value="UniProtKB-UniRule"/>
</dbReference>
<dbReference type="Proteomes" id="UP000323597">
    <property type="component" value="Chromosome D07"/>
</dbReference>
<evidence type="ECO:0000256" key="1">
    <source>
        <dbReference type="ARBA" id="ARBA00000189"/>
    </source>
</evidence>
<evidence type="ECO:0000313" key="15">
    <source>
        <dbReference type="EMBL" id="TYI74290.1"/>
    </source>
</evidence>
<feature type="domain" description="Plant heme peroxidase family profile" evidence="14">
    <location>
        <begin position="43"/>
        <end position="279"/>
    </location>
</feature>
<evidence type="ECO:0000256" key="4">
    <source>
        <dbReference type="ARBA" id="ARBA00012313"/>
    </source>
</evidence>
<dbReference type="AlphaFoldDB" id="A0A5D2UC64"/>
<dbReference type="PRINTS" id="PR00461">
    <property type="entry name" value="PLPEROXIDASE"/>
</dbReference>
<dbReference type="CDD" id="cd00693">
    <property type="entry name" value="secretory_peroxidase"/>
    <property type="match status" value="1"/>
</dbReference>
<feature type="binding site" evidence="11">
    <location>
        <position position="137"/>
    </location>
    <ligand>
        <name>substrate</name>
    </ligand>
</feature>
<dbReference type="Gene3D" id="1.10.520.10">
    <property type="match status" value="1"/>
</dbReference>
<evidence type="ECO:0000256" key="8">
    <source>
        <dbReference type="ARBA" id="ARBA00023002"/>
    </source>
</evidence>
<feature type="binding site" evidence="12">
    <location>
        <position position="48"/>
    </location>
    <ligand>
        <name>Ca(2+)</name>
        <dbReference type="ChEBI" id="CHEBI:29108"/>
        <label>1</label>
    </ligand>
</feature>
<evidence type="ECO:0000256" key="3">
    <source>
        <dbReference type="ARBA" id="ARBA00006873"/>
    </source>
</evidence>
<keyword evidence="16" id="KW-1185">Reference proteome</keyword>
<protein>
    <recommendedName>
        <fullName evidence="4 13">Peroxidase</fullName>
        <ecNumber evidence="4 13">1.11.1.7</ecNumber>
    </recommendedName>
</protein>
<dbReference type="GO" id="GO:0006979">
    <property type="term" value="P:response to oxidative stress"/>
    <property type="evidence" value="ECO:0007669"/>
    <property type="project" value="UniProtKB-UniRule"/>
</dbReference>
<keyword evidence="6 13" id="KW-0349">Heme</keyword>
<evidence type="ECO:0000256" key="12">
    <source>
        <dbReference type="PIRSR" id="PIRSR600823-3"/>
    </source>
</evidence>
<keyword evidence="13" id="KW-0376">Hydrogen peroxide</keyword>
<gene>
    <name evidence="15" type="ORF">E1A91_D07G189400v1</name>
</gene>
<dbReference type="FunFam" id="1.10.420.10:FF:000001">
    <property type="entry name" value="Peroxidase"/>
    <property type="match status" value="1"/>
</dbReference>
<evidence type="ECO:0000259" key="14">
    <source>
        <dbReference type="PROSITE" id="PS50873"/>
    </source>
</evidence>
<evidence type="ECO:0000256" key="9">
    <source>
        <dbReference type="ARBA" id="ARBA00023004"/>
    </source>
</evidence>
<name>A0A5D2UC64_GOSMU</name>
<comment type="catalytic activity">
    <reaction evidence="1 13">
        <text>2 a phenolic donor + H2O2 = 2 a phenolic radical donor + 2 H2O</text>
        <dbReference type="Rhea" id="RHEA:56136"/>
        <dbReference type="ChEBI" id="CHEBI:15377"/>
        <dbReference type="ChEBI" id="CHEBI:16240"/>
        <dbReference type="ChEBI" id="CHEBI:139520"/>
        <dbReference type="ChEBI" id="CHEBI:139521"/>
        <dbReference type="EC" id="1.11.1.7"/>
    </reaction>
</comment>
<evidence type="ECO:0000256" key="6">
    <source>
        <dbReference type="ARBA" id="ARBA00022617"/>
    </source>
</evidence>
<feature type="binding site" evidence="12">
    <location>
        <position position="46"/>
    </location>
    <ligand>
        <name>Ca(2+)</name>
        <dbReference type="ChEBI" id="CHEBI:29108"/>
        <label>1</label>
    </ligand>
</feature>
<feature type="binding site" evidence="12">
    <location>
        <position position="168"/>
    </location>
    <ligand>
        <name>Ca(2+)</name>
        <dbReference type="ChEBI" id="CHEBI:29108"/>
        <label>2</label>
    </ligand>
</feature>
<comment type="similarity">
    <text evidence="13">Belongs to the peroxidase family. Classical plant (class III) peroxidase subfamily.</text>
</comment>
<dbReference type="EMBL" id="CM017655">
    <property type="protein sequence ID" value="TYI74290.1"/>
    <property type="molecule type" value="Genomic_DNA"/>
</dbReference>
<comment type="function">
    <text evidence="2">Removal of H(2)O(2), oxidation of toxic reductants, biosynthesis and degradation of lignin, suberization, auxin catabolism, response to environmental stresses such as wounding, pathogen attack and oxidative stress. These functions might be dependent on each isozyme/isoform in each plant tissue.</text>
</comment>
<feature type="binding site" description="axial binding residue" evidence="12">
    <location>
        <position position="167"/>
    </location>
    <ligand>
        <name>heme b</name>
        <dbReference type="ChEBI" id="CHEBI:60344"/>
    </ligand>
    <ligandPart>
        <name>Fe</name>
        <dbReference type="ChEBI" id="CHEBI:18248"/>
    </ligandPart>
</feature>
<comment type="cofactor">
    <cofactor evidence="12 13">
        <name>heme b</name>
        <dbReference type="ChEBI" id="CHEBI:60344"/>
    </cofactor>
    <text evidence="12 13">Binds 1 heme b (iron(II)-protoporphyrin IX) group per subunit.</text>
</comment>
<comment type="cofactor">
    <cofactor evidence="12 13">
        <name>Ca(2+)</name>
        <dbReference type="ChEBI" id="CHEBI:29108"/>
    </cofactor>
    <text evidence="12 13">Binds 2 calcium ions per subunit.</text>
</comment>